<name>A0A1G7CN29_9PROT</name>
<reference evidence="2 3" key="1">
    <citation type="submission" date="2016-10" db="EMBL/GenBank/DDBJ databases">
        <authorList>
            <person name="de Groot N.N."/>
        </authorList>
    </citation>
    <scope>NUCLEOTIDE SEQUENCE [LARGE SCALE GENOMIC DNA]</scope>
    <source>
        <strain evidence="2 3">CGMCC 1.9109</strain>
    </source>
</reference>
<dbReference type="Proteomes" id="UP000183685">
    <property type="component" value="Unassembled WGS sequence"/>
</dbReference>
<dbReference type="SMART" id="SM00062">
    <property type="entry name" value="PBPb"/>
    <property type="match status" value="1"/>
</dbReference>
<dbReference type="OrthoDB" id="7336623at2"/>
<feature type="domain" description="Solute-binding protein family 3/N-terminal" evidence="1">
    <location>
        <begin position="37"/>
        <end position="280"/>
    </location>
</feature>
<dbReference type="STRING" id="637679.GCA_001550055_03047"/>
<protein>
    <recommendedName>
        <fullName evidence="1">Solute-binding protein family 3/N-terminal domain-containing protein</fullName>
    </recommendedName>
</protein>
<dbReference type="InterPro" id="IPR001638">
    <property type="entry name" value="Solute-binding_3/MltF_N"/>
</dbReference>
<sequence>MRNGWGSRLWGCIVIRFLCLLGLLVGGSATLWAADKPVIHWLSPNFPPVFIADGPLKRQGYGDQIVRYMSEKLPDYRHVPATANLTRTYNQMKLHDGVCSVALFETPERAAFANFSDDVYHVMTNRVVVMNRNLHRFKPYLNAAGEVDITRLLTASDLAVGVVPDRFYSQLINDTLKAVGMPDNMVVIPFNRYGALLDHGRIDYTFGFPAEAYHQFSKLGKAEAFVALPIAGEARFQSGGFSCSDKPLGRKVIAEINRLIATEEVSAVYDAFYEQWLDARSLKDYRKLRAAMQR</sequence>
<keyword evidence="3" id="KW-1185">Reference proteome</keyword>
<proteinExistence type="predicted"/>
<dbReference type="Gene3D" id="3.40.190.10">
    <property type="entry name" value="Periplasmic binding protein-like II"/>
    <property type="match status" value="2"/>
</dbReference>
<dbReference type="EMBL" id="FNAK01000006">
    <property type="protein sequence ID" value="SDE40804.1"/>
    <property type="molecule type" value="Genomic_DNA"/>
</dbReference>
<evidence type="ECO:0000259" key="1">
    <source>
        <dbReference type="SMART" id="SM00062"/>
    </source>
</evidence>
<gene>
    <name evidence="2" type="ORF">SAMN04488071_2874</name>
</gene>
<dbReference type="AlphaFoldDB" id="A0A1G7CN29"/>
<accession>A0A1G7CN29</accession>
<dbReference type="InterPro" id="IPR011972">
    <property type="entry name" value="CHP02285"/>
</dbReference>
<organism evidence="2 3">
    <name type="scientific">Kordiimonas lacus</name>
    <dbReference type="NCBI Taxonomy" id="637679"/>
    <lineage>
        <taxon>Bacteria</taxon>
        <taxon>Pseudomonadati</taxon>
        <taxon>Pseudomonadota</taxon>
        <taxon>Alphaproteobacteria</taxon>
        <taxon>Kordiimonadales</taxon>
        <taxon>Kordiimonadaceae</taxon>
        <taxon>Kordiimonas</taxon>
    </lineage>
</organism>
<dbReference type="NCBIfam" id="TIGR02285">
    <property type="entry name" value="TIGR02285 family protein"/>
    <property type="match status" value="1"/>
</dbReference>
<evidence type="ECO:0000313" key="2">
    <source>
        <dbReference type="EMBL" id="SDE40804.1"/>
    </source>
</evidence>
<evidence type="ECO:0000313" key="3">
    <source>
        <dbReference type="Proteomes" id="UP000183685"/>
    </source>
</evidence>
<dbReference type="SUPFAM" id="SSF53850">
    <property type="entry name" value="Periplasmic binding protein-like II"/>
    <property type="match status" value="1"/>
</dbReference>